<dbReference type="AlphaFoldDB" id="A0A2S9ZVP5"/>
<comment type="caution">
    <text evidence="2">The sequence shown here is derived from an EMBL/GenBank/DDBJ whole genome shotgun (WGS) entry which is preliminary data.</text>
</comment>
<name>A0A2S9ZVP5_RHOTO</name>
<evidence type="ECO:0000256" key="1">
    <source>
        <dbReference type="SAM" id="MobiDB-lite"/>
    </source>
</evidence>
<accession>A0A2S9ZVP5</accession>
<dbReference type="EMBL" id="LCTV02000018">
    <property type="protein sequence ID" value="PRQ69822.1"/>
    <property type="molecule type" value="Genomic_DNA"/>
</dbReference>
<gene>
    <name evidence="2" type="ORF">AAT19DRAFT_11843</name>
</gene>
<organism evidence="2 3">
    <name type="scientific">Rhodotorula toruloides</name>
    <name type="common">Yeast</name>
    <name type="synonym">Rhodosporidium toruloides</name>
    <dbReference type="NCBI Taxonomy" id="5286"/>
    <lineage>
        <taxon>Eukaryota</taxon>
        <taxon>Fungi</taxon>
        <taxon>Dikarya</taxon>
        <taxon>Basidiomycota</taxon>
        <taxon>Pucciniomycotina</taxon>
        <taxon>Microbotryomycetes</taxon>
        <taxon>Sporidiobolales</taxon>
        <taxon>Sporidiobolaceae</taxon>
        <taxon>Rhodotorula</taxon>
    </lineage>
</organism>
<proteinExistence type="predicted"/>
<dbReference type="Proteomes" id="UP000239560">
    <property type="component" value="Unassembled WGS sequence"/>
</dbReference>
<evidence type="ECO:0000313" key="2">
    <source>
        <dbReference type="EMBL" id="PRQ69822.1"/>
    </source>
</evidence>
<reference evidence="2 3" key="1">
    <citation type="journal article" date="2018" name="Elife">
        <title>Functional genomics of lipid metabolism in the oleaginous yeast Rhodosporidium toruloides.</title>
        <authorList>
            <person name="Coradetti S.T."/>
            <person name="Pinel D."/>
            <person name="Geiselman G."/>
            <person name="Ito M."/>
            <person name="Mondo S."/>
            <person name="Reilly M.C."/>
            <person name="Cheng Y.F."/>
            <person name="Bauer S."/>
            <person name="Grigoriev I."/>
            <person name="Gladden J.M."/>
            <person name="Simmons B.A."/>
            <person name="Brem R."/>
            <person name="Arkin A.P."/>
            <person name="Skerker J.M."/>
        </authorList>
    </citation>
    <scope>NUCLEOTIDE SEQUENCE [LARGE SCALE GENOMIC DNA]</scope>
    <source>
        <strain evidence="2 3">NBRC 0880</strain>
    </source>
</reference>
<feature type="region of interest" description="Disordered" evidence="1">
    <location>
        <begin position="45"/>
        <end position="82"/>
    </location>
</feature>
<evidence type="ECO:0000313" key="3">
    <source>
        <dbReference type="Proteomes" id="UP000239560"/>
    </source>
</evidence>
<sequence>MRSRRRRVVETSLAVLAASLTIFLFVFRAGDSCARCRATRSGRKRRRRLWTARKAGTSRPSRAVSAGEPANTIRRCTSGTKV</sequence>
<protein>
    <submittedName>
        <fullName evidence="2">Uncharacterized protein</fullName>
    </submittedName>
</protein>